<sequence length="45" mass="5649">MEFSSEFYTNYLVEDDDITEFEKEQNKQRQQYEDIILEFVWMLFG</sequence>
<gene>
    <name evidence="1" type="ORF">H0N91_13840</name>
    <name evidence="2" type="ORF">SAMN04515649_11365</name>
</gene>
<accession>A0AB74F3R3</accession>
<dbReference type="KEGG" id="elm:ELI_2488"/>
<name>A0AB74F3R3_9FIRM</name>
<reference evidence="1 4" key="2">
    <citation type="submission" date="2020-07" db="EMBL/GenBank/DDBJ databases">
        <title>Organ Donor 1.</title>
        <authorList>
            <person name="Marsh A.J."/>
            <person name="Azcarate-Peril M.A."/>
        </authorList>
    </citation>
    <scope>NUCLEOTIDE SEQUENCE [LARGE SCALE GENOMIC DNA]</scope>
    <source>
        <strain evidence="1 4">AMC0717</strain>
    </source>
</reference>
<evidence type="ECO:0000313" key="2">
    <source>
        <dbReference type="EMBL" id="SHM23315.1"/>
    </source>
</evidence>
<dbReference type="HOGENOM" id="CLU_3199950_0_0_9"/>
<dbReference type="AlphaFoldDB" id="A0AB74F3R3"/>
<dbReference type="Proteomes" id="UP000184012">
    <property type="component" value="Unassembled WGS sequence"/>
</dbReference>
<comment type="caution">
    <text evidence="2">The sequence shown here is derived from an EMBL/GenBank/DDBJ whole genome shotgun (WGS) entry which is preliminary data.</text>
</comment>
<organism evidence="2 3">
    <name type="scientific">Eubacterium callanderi</name>
    <dbReference type="NCBI Taxonomy" id="53442"/>
    <lineage>
        <taxon>Bacteria</taxon>
        <taxon>Bacillati</taxon>
        <taxon>Bacillota</taxon>
        <taxon>Clostridia</taxon>
        <taxon>Eubacteriales</taxon>
        <taxon>Eubacteriaceae</taxon>
        <taxon>Eubacterium</taxon>
    </lineage>
</organism>
<protein>
    <submittedName>
        <fullName evidence="2">Uncharacterized protein</fullName>
    </submittedName>
</protein>
<dbReference type="EMBL" id="JACCKS010000017">
    <property type="protein sequence ID" value="NZA39177.1"/>
    <property type="molecule type" value="Genomic_DNA"/>
</dbReference>
<evidence type="ECO:0000313" key="1">
    <source>
        <dbReference type="EMBL" id="NZA39177.1"/>
    </source>
</evidence>
<reference evidence="2 3" key="1">
    <citation type="submission" date="2016-11" db="EMBL/GenBank/DDBJ databases">
        <authorList>
            <person name="Varghese N."/>
            <person name="Submissions S."/>
        </authorList>
    </citation>
    <scope>NUCLEOTIDE SEQUENCE [LARGE SCALE GENOMIC DNA]</scope>
    <source>
        <strain evidence="2 3">FD</strain>
    </source>
</reference>
<evidence type="ECO:0000313" key="4">
    <source>
        <dbReference type="Proteomes" id="UP000586254"/>
    </source>
</evidence>
<evidence type="ECO:0000313" key="3">
    <source>
        <dbReference type="Proteomes" id="UP000184012"/>
    </source>
</evidence>
<dbReference type="GeneID" id="68365584"/>
<dbReference type="EMBL" id="FRBP01000013">
    <property type="protein sequence ID" value="SHM23315.1"/>
    <property type="molecule type" value="Genomic_DNA"/>
</dbReference>
<dbReference type="Proteomes" id="UP000586254">
    <property type="component" value="Unassembled WGS sequence"/>
</dbReference>
<proteinExistence type="predicted"/>
<dbReference type="RefSeq" id="WP_013380791.1">
    <property type="nucleotide sequence ID" value="NC_014624.2"/>
</dbReference>